<evidence type="ECO:0000313" key="1">
    <source>
        <dbReference type="EMBL" id="CAK9050140.1"/>
    </source>
</evidence>
<dbReference type="EMBL" id="CAXAMN010017269">
    <property type="protein sequence ID" value="CAK9050140.1"/>
    <property type="molecule type" value="Genomic_DNA"/>
</dbReference>
<comment type="caution">
    <text evidence="1">The sequence shown here is derived from an EMBL/GenBank/DDBJ whole genome shotgun (WGS) entry which is preliminary data.</text>
</comment>
<protein>
    <submittedName>
        <fullName evidence="1">Uncharacterized protein</fullName>
    </submittedName>
</protein>
<evidence type="ECO:0000313" key="2">
    <source>
        <dbReference type="Proteomes" id="UP001642484"/>
    </source>
</evidence>
<dbReference type="Proteomes" id="UP001642484">
    <property type="component" value="Unassembled WGS sequence"/>
</dbReference>
<keyword evidence="2" id="KW-1185">Reference proteome</keyword>
<reference evidence="1 2" key="1">
    <citation type="submission" date="2024-02" db="EMBL/GenBank/DDBJ databases">
        <authorList>
            <person name="Chen Y."/>
            <person name="Shah S."/>
            <person name="Dougan E. K."/>
            <person name="Thang M."/>
            <person name="Chan C."/>
        </authorList>
    </citation>
    <scope>NUCLEOTIDE SEQUENCE [LARGE SCALE GENOMIC DNA]</scope>
</reference>
<dbReference type="Gene3D" id="1.20.920.60">
    <property type="match status" value="1"/>
</dbReference>
<name>A0ABP0MF73_9DINO</name>
<sequence>MGSLKEQIEAKTNEIRMLGTELESEISRGMPFRDDMDKAAQEFDPEDQAEILRLAKKPEELVKVMSCVVFVLYDLKSHDSMAWVSKALSPNFIFDLRNFDPDSLSEERLQRLDEHCIDPSMTLDKMDSWRVPKITKAVNRWLSALRGYAKIAADVKPRMQQFQRLQQDLHDLMNLEVG</sequence>
<dbReference type="InterPro" id="IPR026983">
    <property type="entry name" value="DHC"/>
</dbReference>
<proteinExistence type="predicted"/>
<accession>A0ABP0MF73</accession>
<gene>
    <name evidence="1" type="ORF">CCMP2556_LOCUS25586</name>
</gene>
<dbReference type="PANTHER" id="PTHR22878">
    <property type="entry name" value="DYNEIN HEAVY CHAIN 6, AXONEMAL-LIKE-RELATED"/>
    <property type="match status" value="1"/>
</dbReference>
<organism evidence="1 2">
    <name type="scientific">Durusdinium trenchii</name>
    <dbReference type="NCBI Taxonomy" id="1381693"/>
    <lineage>
        <taxon>Eukaryota</taxon>
        <taxon>Sar</taxon>
        <taxon>Alveolata</taxon>
        <taxon>Dinophyceae</taxon>
        <taxon>Suessiales</taxon>
        <taxon>Symbiodiniaceae</taxon>
        <taxon>Durusdinium</taxon>
    </lineage>
</organism>